<organism evidence="2 3">
    <name type="scientific">Halobacillus salinarum</name>
    <dbReference type="NCBI Taxonomy" id="2932257"/>
    <lineage>
        <taxon>Bacteria</taxon>
        <taxon>Bacillati</taxon>
        <taxon>Bacillota</taxon>
        <taxon>Bacilli</taxon>
        <taxon>Bacillales</taxon>
        <taxon>Bacillaceae</taxon>
        <taxon>Halobacillus</taxon>
    </lineage>
</organism>
<dbReference type="Proteomes" id="UP000831787">
    <property type="component" value="Chromosome"/>
</dbReference>
<feature type="region of interest" description="Disordered" evidence="1">
    <location>
        <begin position="25"/>
        <end position="56"/>
    </location>
</feature>
<keyword evidence="3" id="KW-1185">Reference proteome</keyword>
<dbReference type="RefSeq" id="WP_244707906.1">
    <property type="nucleotide sequence ID" value="NZ_CP095073.1"/>
</dbReference>
<proteinExistence type="predicted"/>
<name>A0ABY4EDW0_9BACI</name>
<reference evidence="2 3" key="1">
    <citation type="submission" date="2022-04" db="EMBL/GenBank/DDBJ databases">
        <title>Halobacillus sp. isolated from saltern.</title>
        <authorList>
            <person name="Won M."/>
            <person name="Lee C.-M."/>
            <person name="Woen H.-Y."/>
            <person name="Kwon S.-W."/>
        </authorList>
    </citation>
    <scope>NUCLEOTIDE SEQUENCE [LARGE SCALE GENOMIC DNA]</scope>
    <source>
        <strain evidence="2 3">SSBR10-3</strain>
    </source>
</reference>
<dbReference type="Pfam" id="PF13025">
    <property type="entry name" value="DUF3886"/>
    <property type="match status" value="1"/>
</dbReference>
<evidence type="ECO:0000313" key="2">
    <source>
        <dbReference type="EMBL" id="UOQ42636.1"/>
    </source>
</evidence>
<dbReference type="EMBL" id="CP095073">
    <property type="protein sequence ID" value="UOQ42636.1"/>
    <property type="molecule type" value="Genomic_DNA"/>
</dbReference>
<accession>A0ABY4EDW0</accession>
<protein>
    <submittedName>
        <fullName evidence="2">YqkE family protein</fullName>
    </submittedName>
</protein>
<gene>
    <name evidence="2" type="ORF">MUN89_11675</name>
</gene>
<feature type="compositionally biased region" description="Basic and acidic residues" evidence="1">
    <location>
        <begin position="31"/>
        <end position="56"/>
    </location>
</feature>
<dbReference type="InterPro" id="IPR024980">
    <property type="entry name" value="DUF3886"/>
</dbReference>
<evidence type="ECO:0000313" key="3">
    <source>
        <dbReference type="Proteomes" id="UP000831787"/>
    </source>
</evidence>
<evidence type="ECO:0000256" key="1">
    <source>
        <dbReference type="SAM" id="MobiDB-lite"/>
    </source>
</evidence>
<sequence length="73" mass="8892">MKNKNNHGNLKDQLNKDVLEQLQSKKSQLKAHQEELAEKERKRRLEEKRQREANKSFEELLNESDLDWKSFKR</sequence>